<evidence type="ECO:0000259" key="2">
    <source>
        <dbReference type="Pfam" id="PF02563"/>
    </source>
</evidence>
<evidence type="ECO:0000313" key="5">
    <source>
        <dbReference type="Proteomes" id="UP000777265"/>
    </source>
</evidence>
<reference evidence="4" key="2">
    <citation type="submission" date="2020-01" db="EMBL/GenBank/DDBJ databases">
        <authorList>
            <person name="Campanaro S."/>
        </authorList>
    </citation>
    <scope>NUCLEOTIDE SEQUENCE</scope>
    <source>
        <strain evidence="4">AS06rmzACSIP_7</strain>
    </source>
</reference>
<reference evidence="4" key="1">
    <citation type="journal article" date="2020" name="Biotechnol. Biofuels">
        <title>New insights from the biogas microbiome by comprehensive genome-resolved metagenomics of nearly 1600 species originating from multiple anaerobic digesters.</title>
        <authorList>
            <person name="Campanaro S."/>
            <person name="Treu L."/>
            <person name="Rodriguez-R L.M."/>
            <person name="Kovalovszki A."/>
            <person name="Ziels R.M."/>
            <person name="Maus I."/>
            <person name="Zhu X."/>
            <person name="Kougias P.G."/>
            <person name="Basile A."/>
            <person name="Luo G."/>
            <person name="Schluter A."/>
            <person name="Konstantinidis K.T."/>
            <person name="Angelidaki I."/>
        </authorList>
    </citation>
    <scope>NUCLEOTIDE SEQUENCE</scope>
    <source>
        <strain evidence="4">AS06rmzACSIP_7</strain>
    </source>
</reference>
<organism evidence="4 5">
    <name type="scientific">Syntrophorhabdus aromaticivorans</name>
    <dbReference type="NCBI Taxonomy" id="328301"/>
    <lineage>
        <taxon>Bacteria</taxon>
        <taxon>Pseudomonadati</taxon>
        <taxon>Thermodesulfobacteriota</taxon>
        <taxon>Syntrophorhabdia</taxon>
        <taxon>Syntrophorhabdales</taxon>
        <taxon>Syntrophorhabdaceae</taxon>
        <taxon>Syntrophorhabdus</taxon>
    </lineage>
</organism>
<dbReference type="InterPro" id="IPR019554">
    <property type="entry name" value="Soluble_ligand-bd"/>
</dbReference>
<name>A0A971M575_9BACT</name>
<evidence type="ECO:0000313" key="4">
    <source>
        <dbReference type="EMBL" id="NLW35316.1"/>
    </source>
</evidence>
<feature type="domain" description="Polysaccharide export protein N-terminal" evidence="2">
    <location>
        <begin position="52"/>
        <end position="126"/>
    </location>
</feature>
<dbReference type="Pfam" id="PF10531">
    <property type="entry name" value="SLBB"/>
    <property type="match status" value="4"/>
</dbReference>
<comment type="caution">
    <text evidence="4">The sequence shown here is derived from an EMBL/GenBank/DDBJ whole genome shotgun (WGS) entry which is preliminary data.</text>
</comment>
<dbReference type="GO" id="GO:0015159">
    <property type="term" value="F:polysaccharide transmembrane transporter activity"/>
    <property type="evidence" value="ECO:0007669"/>
    <property type="project" value="InterPro"/>
</dbReference>
<feature type="domain" description="Soluble ligand binding" evidence="3">
    <location>
        <begin position="219"/>
        <end position="261"/>
    </location>
</feature>
<proteinExistence type="predicted"/>
<dbReference type="Proteomes" id="UP000777265">
    <property type="component" value="Unassembled WGS sequence"/>
</dbReference>
<protein>
    <submittedName>
        <fullName evidence="4">Polysaccharide export protein</fullName>
    </submittedName>
</protein>
<dbReference type="InterPro" id="IPR003715">
    <property type="entry name" value="Poly_export_N"/>
</dbReference>
<dbReference type="Pfam" id="PF02563">
    <property type="entry name" value="Poly_export"/>
    <property type="match status" value="1"/>
</dbReference>
<feature type="non-terminal residue" evidence="4">
    <location>
        <position position="1"/>
    </location>
</feature>
<dbReference type="Gene3D" id="3.30.1950.10">
    <property type="entry name" value="wza like domain"/>
    <property type="match status" value="1"/>
</dbReference>
<dbReference type="Gene3D" id="3.10.560.10">
    <property type="entry name" value="Outer membrane lipoprotein wza domain like"/>
    <property type="match status" value="5"/>
</dbReference>
<feature type="domain" description="Soluble ligand binding" evidence="3">
    <location>
        <begin position="399"/>
        <end position="441"/>
    </location>
</feature>
<dbReference type="PANTHER" id="PTHR33619">
    <property type="entry name" value="POLYSACCHARIDE EXPORT PROTEIN GFCE-RELATED"/>
    <property type="match status" value="1"/>
</dbReference>
<feature type="domain" description="Soluble ligand binding" evidence="3">
    <location>
        <begin position="133"/>
        <end position="180"/>
    </location>
</feature>
<gene>
    <name evidence="4" type="ORF">GXY80_07530</name>
</gene>
<sequence length="666" mass="73926">QAAGQQSDDAASEFELFIAGKVPGPISTSIRQFGYDLFRRPPSTFAPADKVPVGPDYVIGPGDEVRVNVWGNVEGQFNIVVDRDGKITLPKIGTIGVTGLTFDQLKETLQKEFSKYFTNFQMSVTMGRLRSIRVYIVGNARRPGAYTVSSFSTLVNALFEAGGPGKTGSMRNIQVKRNGKTVAEFDMYDFLLQGDKSRDIRLMPEDVILIPPVGPLAGIAGNVKKPAIFELKGETKLLDLMRMAGGLTGTAFRGRVQVQRIENNEYRSFFEGDLIDIETNGAKNFLLKDSDLIRVFGVTEAKNTVTITGAVVSPGEYGVADGMTRVKDLIPLTGGLLYFASNQVEITRVTVTQSGPRTERLAIDVSKALKDDPAHNIPLRINDYLFVRTVPEWRLYRTVTLSGEVMHPGIYTITKGERLSSVIERAGGYTDVAYLRGAIFTRERVRQLQKKSMDEMIKRMQRELLAEGAMQTAGATSADEIQAKKAELEQRRKFVEVLKQQQPTGRTSIRLAHIRLLKGSEYDIELEEGDTLAIPTRNAVVNVVGAVMSDGSHVYNEHWDYEDYIRMAGGYSRYADKESVFVIKVDGSARNLAKGFVNWNPFKKRWQTAGFDDDDRRPIEAGDAIVVPEKMERTAWMKNLKDITQILANAGLAASSIALLYKTIKD</sequence>
<dbReference type="InterPro" id="IPR049712">
    <property type="entry name" value="Poly_export"/>
</dbReference>
<accession>A0A971M575</accession>
<feature type="domain" description="Soluble ligand binding" evidence="3">
    <location>
        <begin position="305"/>
        <end position="355"/>
    </location>
</feature>
<dbReference type="PANTHER" id="PTHR33619:SF3">
    <property type="entry name" value="POLYSACCHARIDE EXPORT PROTEIN GFCE-RELATED"/>
    <property type="match status" value="1"/>
</dbReference>
<evidence type="ECO:0000256" key="1">
    <source>
        <dbReference type="ARBA" id="ARBA00022729"/>
    </source>
</evidence>
<evidence type="ECO:0000259" key="3">
    <source>
        <dbReference type="Pfam" id="PF10531"/>
    </source>
</evidence>
<keyword evidence="1" id="KW-0732">Signal</keyword>
<dbReference type="EMBL" id="JAAYEE010000125">
    <property type="protein sequence ID" value="NLW35316.1"/>
    <property type="molecule type" value="Genomic_DNA"/>
</dbReference>
<dbReference type="AlphaFoldDB" id="A0A971M575"/>